<comment type="caution">
    <text evidence="3">The sequence shown here is derived from an EMBL/GenBank/DDBJ whole genome shotgun (WGS) entry which is preliminary data.</text>
</comment>
<name>A0A0G0T6E7_9BACT</name>
<dbReference type="PANTHER" id="PTHR14741:SF32">
    <property type="entry name" value="TRIMETHYLGUANOSINE SYNTHASE"/>
    <property type="match status" value="1"/>
</dbReference>
<evidence type="ECO:0000259" key="2">
    <source>
        <dbReference type="Pfam" id="PF22013"/>
    </source>
</evidence>
<dbReference type="PANTHER" id="PTHR14741">
    <property type="entry name" value="S-ADENOSYLMETHIONINE-DEPENDENT METHYLTRANSFERASE RELATED"/>
    <property type="match status" value="1"/>
</dbReference>
<evidence type="ECO:0000313" key="3">
    <source>
        <dbReference type="EMBL" id="KKR33407.1"/>
    </source>
</evidence>
<dbReference type="AlphaFoldDB" id="A0A0G0T6E7"/>
<feature type="domain" description="THUMP-like" evidence="1">
    <location>
        <begin position="321"/>
        <end position="393"/>
    </location>
</feature>
<dbReference type="SUPFAM" id="SSF53335">
    <property type="entry name" value="S-adenosyl-L-methionine-dependent methyltransferases"/>
    <property type="match status" value="1"/>
</dbReference>
<dbReference type="Pfam" id="PF09445">
    <property type="entry name" value="Methyltransf_15"/>
    <property type="match status" value="1"/>
</dbReference>
<dbReference type="InterPro" id="IPR054168">
    <property type="entry name" value="PG_1098_Fer"/>
</dbReference>
<dbReference type="InterPro" id="IPR019012">
    <property type="entry name" value="RNA_cap_Gua-N2-MeTrfase"/>
</dbReference>
<evidence type="ECO:0000313" key="4">
    <source>
        <dbReference type="Proteomes" id="UP000034137"/>
    </source>
</evidence>
<protein>
    <submittedName>
        <fullName evidence="3">Uncharacterized protein</fullName>
    </submittedName>
</protein>
<gene>
    <name evidence="3" type="ORF">UT64_C0009G0019</name>
</gene>
<feature type="domain" description="PG-1098 ferredoxin-like" evidence="2">
    <location>
        <begin position="275"/>
        <end position="314"/>
    </location>
</feature>
<sequence length="394" mass="44447">MELNDLEFLTSSAGQELLDKYANIKEKELNDLALALSKKGLEHIPSLISLIKLRIKAKDKFTRSEQMFFTSLGFEQSTGENIASYIAGRFGQVGKVVDLTAGIGGNLIFLAKNNRVIAVDQNEVHLECARLNAGAYGVLKNTEFILGRAEDNFIKDADAFFIDPARDREGKSKTRSILNSSPNILAILPELLKTTDKICIKISPAFDYKELDSLPGKPEVEIISEDNVCKVSLLWFGSFKTTERRATCLLGDETFSFVEAVQKKQAPVLEQPLKFLFEPNKAIIKAHLIDELAQRFDLKKINSETAFLTSDVMVSEKKLFRSFEIISIEKFSIKDLKKKFKALGIERADILTRRFPVAVEELYEKLKIGEGGDYVLIFTVLKDNKRYCLLTRRI</sequence>
<dbReference type="Gene3D" id="3.40.50.150">
    <property type="entry name" value="Vaccinia Virus protein VP39"/>
    <property type="match status" value="1"/>
</dbReference>
<dbReference type="GO" id="GO:0008168">
    <property type="term" value="F:methyltransferase activity"/>
    <property type="evidence" value="ECO:0007669"/>
    <property type="project" value="InterPro"/>
</dbReference>
<dbReference type="Pfam" id="PF18096">
    <property type="entry name" value="Thump_like"/>
    <property type="match status" value="1"/>
</dbReference>
<dbReference type="InterPro" id="IPR029063">
    <property type="entry name" value="SAM-dependent_MTases_sf"/>
</dbReference>
<dbReference type="CDD" id="cd02440">
    <property type="entry name" value="AdoMet_MTases"/>
    <property type="match status" value="1"/>
</dbReference>
<evidence type="ECO:0000259" key="1">
    <source>
        <dbReference type="Pfam" id="PF18096"/>
    </source>
</evidence>
<proteinExistence type="predicted"/>
<dbReference type="Pfam" id="PF22013">
    <property type="entry name" value="PG_1098_Fer"/>
    <property type="match status" value="1"/>
</dbReference>
<dbReference type="EMBL" id="LBXO01000009">
    <property type="protein sequence ID" value="KKR33407.1"/>
    <property type="molecule type" value="Genomic_DNA"/>
</dbReference>
<dbReference type="Proteomes" id="UP000034137">
    <property type="component" value="Unassembled WGS sequence"/>
</dbReference>
<dbReference type="InterPro" id="IPR041497">
    <property type="entry name" value="Thump-like"/>
</dbReference>
<dbReference type="GO" id="GO:0036261">
    <property type="term" value="P:7-methylguanosine cap hypermethylation"/>
    <property type="evidence" value="ECO:0007669"/>
    <property type="project" value="InterPro"/>
</dbReference>
<reference evidence="3 4" key="1">
    <citation type="journal article" date="2015" name="Nature">
        <title>rRNA introns, odd ribosomes, and small enigmatic genomes across a large radiation of phyla.</title>
        <authorList>
            <person name="Brown C.T."/>
            <person name="Hug L.A."/>
            <person name="Thomas B.C."/>
            <person name="Sharon I."/>
            <person name="Castelle C.J."/>
            <person name="Singh A."/>
            <person name="Wilkins M.J."/>
            <person name="Williams K.H."/>
            <person name="Banfield J.F."/>
        </authorList>
    </citation>
    <scope>NUCLEOTIDE SEQUENCE [LARGE SCALE GENOMIC DNA]</scope>
</reference>
<organism evidence="3 4">
    <name type="scientific">Candidatus Falkowbacteria bacterium GW2011_GWF2_39_8</name>
    <dbReference type="NCBI Taxonomy" id="1618642"/>
    <lineage>
        <taxon>Bacteria</taxon>
        <taxon>Candidatus Falkowiibacteriota</taxon>
    </lineage>
</organism>
<accession>A0A0G0T6E7</accession>